<evidence type="ECO:0008006" key="3">
    <source>
        <dbReference type="Google" id="ProtNLM"/>
    </source>
</evidence>
<name>A0ABP9EV16_9GAMM</name>
<dbReference type="Proteomes" id="UP001499988">
    <property type="component" value="Unassembled WGS sequence"/>
</dbReference>
<dbReference type="InterPro" id="IPR010281">
    <property type="entry name" value="DUF885"/>
</dbReference>
<evidence type="ECO:0000313" key="2">
    <source>
        <dbReference type="Proteomes" id="UP001499988"/>
    </source>
</evidence>
<comment type="caution">
    <text evidence="1">The sequence shown here is derived from an EMBL/GenBank/DDBJ whole genome shotgun (WGS) entry which is preliminary data.</text>
</comment>
<dbReference type="Pfam" id="PF05960">
    <property type="entry name" value="DUF885"/>
    <property type="match status" value="1"/>
</dbReference>
<accession>A0ABP9EV16</accession>
<dbReference type="PANTHER" id="PTHR33361:SF15">
    <property type="entry name" value="DUF885 FAMILY LIPOPROTEIN"/>
    <property type="match status" value="1"/>
</dbReference>
<proteinExistence type="predicted"/>
<dbReference type="EMBL" id="BAABJZ010000069">
    <property type="protein sequence ID" value="GAA4887141.1"/>
    <property type="molecule type" value="Genomic_DNA"/>
</dbReference>
<gene>
    <name evidence="1" type="ORF">GCM10023333_20750</name>
</gene>
<evidence type="ECO:0000313" key="1">
    <source>
        <dbReference type="EMBL" id="GAA4887141.1"/>
    </source>
</evidence>
<sequence>MRGIAGASISAPGPFEPQANTYYNVTPLDGLTPEQAESYLQEYNQWMLQILNIHEAIPGHYSQLLYANQSPSLVRSILANGAMIEGWAVYAERMMLEQGYGDYEPELWLMYWKWNLRVIANTLLDYGVHVQGMSEAQAMALLTEEAFQQQQEAAEKWRRVTLSQVQLTSYYAGFREIYDLRQAIKSSLGSQFDLKAFHHQFLSYGSAPVGQIRRLMMAPVAAQAAATSKSQ</sequence>
<organism evidence="1 2">
    <name type="scientific">Ferrimonas pelagia</name>
    <dbReference type="NCBI Taxonomy" id="1177826"/>
    <lineage>
        <taxon>Bacteria</taxon>
        <taxon>Pseudomonadati</taxon>
        <taxon>Pseudomonadota</taxon>
        <taxon>Gammaproteobacteria</taxon>
        <taxon>Alteromonadales</taxon>
        <taxon>Ferrimonadaceae</taxon>
        <taxon>Ferrimonas</taxon>
    </lineage>
</organism>
<dbReference type="PANTHER" id="PTHR33361">
    <property type="entry name" value="GLR0591 PROTEIN"/>
    <property type="match status" value="1"/>
</dbReference>
<protein>
    <recommendedName>
        <fullName evidence="3">DUF885 domain-containing protein</fullName>
    </recommendedName>
</protein>
<keyword evidence="2" id="KW-1185">Reference proteome</keyword>
<reference evidence="2" key="1">
    <citation type="journal article" date="2019" name="Int. J. Syst. Evol. Microbiol.">
        <title>The Global Catalogue of Microorganisms (GCM) 10K type strain sequencing project: providing services to taxonomists for standard genome sequencing and annotation.</title>
        <authorList>
            <consortium name="The Broad Institute Genomics Platform"/>
            <consortium name="The Broad Institute Genome Sequencing Center for Infectious Disease"/>
            <person name="Wu L."/>
            <person name="Ma J."/>
        </authorList>
    </citation>
    <scope>NUCLEOTIDE SEQUENCE [LARGE SCALE GENOMIC DNA]</scope>
    <source>
        <strain evidence="2">JCM 18401</strain>
    </source>
</reference>